<comment type="subcellular location">
    <subcellularLocation>
        <location evidence="5">Cytoplasm</location>
    </subcellularLocation>
</comment>
<sequence>MIGADPSLIGLHFYHTQLSSIDFPLPEKDSYLIAKARALKIPAMYAKPTALITRALSLAFPPRRTSPPAIMLIFRTLPQHEWHGDNFTGERKADMKELEDRIRRDGTVKPGNVLKVDAFLNHQCDVELFNKMGAEWARIFAGRRIDKILTIEASGIGIATIVAQHFGNVPVVFAKKTQSINLDGDQYTSLVYSFTKQKEFPVIVSKRFLTFGEHVLLIDDFLANGKAMHGLIDICNEAGVIIEGIGIAIEKGFQNGGKELREAGHDVASLAVIKSMDGEKDTIEFA</sequence>
<evidence type="ECO:0000256" key="6">
    <source>
        <dbReference type="NCBIfam" id="TIGR01744"/>
    </source>
</evidence>
<comment type="pathway">
    <text evidence="5">Purine metabolism; XMP biosynthesis via salvage pathway; XMP from xanthine: step 1/1.</text>
</comment>
<dbReference type="PANTHER" id="PTHR43864">
    <property type="entry name" value="HYPOXANTHINE/GUANINE PHOSPHORIBOSYLTRANSFERASE"/>
    <property type="match status" value="1"/>
</dbReference>
<keyword evidence="4 5" id="KW-0660">Purine salvage</keyword>
<organism evidence="8 9">
    <name type="scientific">Bifidobacterium commune</name>
    <dbReference type="NCBI Taxonomy" id="1505727"/>
    <lineage>
        <taxon>Bacteria</taxon>
        <taxon>Bacillati</taxon>
        <taxon>Actinomycetota</taxon>
        <taxon>Actinomycetes</taxon>
        <taxon>Bifidobacteriales</taxon>
        <taxon>Bifidobacteriaceae</taxon>
        <taxon>Bifidobacterium</taxon>
    </lineage>
</organism>
<evidence type="ECO:0000259" key="7">
    <source>
        <dbReference type="Pfam" id="PF00156"/>
    </source>
</evidence>
<dbReference type="GO" id="GO:0046110">
    <property type="term" value="P:xanthine metabolic process"/>
    <property type="evidence" value="ECO:0007669"/>
    <property type="project" value="UniProtKB-UniRule"/>
</dbReference>
<keyword evidence="1 5" id="KW-0963">Cytoplasm</keyword>
<dbReference type="EC" id="2.4.2.22" evidence="5 6"/>
<feature type="binding site" evidence="5">
    <location>
        <position position="121"/>
    </location>
    <ligand>
        <name>xanthine</name>
        <dbReference type="ChEBI" id="CHEBI:17712"/>
    </ligand>
</feature>
<dbReference type="InterPro" id="IPR010079">
    <property type="entry name" value="Xanthine_PRibTrfase"/>
</dbReference>
<keyword evidence="3 5" id="KW-0808">Transferase</keyword>
<name>A0A1C4H2H1_9BIFI</name>
<dbReference type="Gene3D" id="3.40.50.2020">
    <property type="match status" value="1"/>
</dbReference>
<dbReference type="NCBIfam" id="TIGR01744">
    <property type="entry name" value="XPRTase"/>
    <property type="match status" value="1"/>
</dbReference>
<dbReference type="InterPro" id="IPR050118">
    <property type="entry name" value="Pur/Pyrimidine_PRTase"/>
</dbReference>
<evidence type="ECO:0000313" key="9">
    <source>
        <dbReference type="Proteomes" id="UP000242610"/>
    </source>
</evidence>
<dbReference type="STRING" id="1505727.GA0061077_0555"/>
<evidence type="ECO:0000256" key="2">
    <source>
        <dbReference type="ARBA" id="ARBA00022676"/>
    </source>
</evidence>
<dbReference type="InterPro" id="IPR029057">
    <property type="entry name" value="PRTase-like"/>
</dbReference>
<evidence type="ECO:0000256" key="4">
    <source>
        <dbReference type="ARBA" id="ARBA00022726"/>
    </source>
</evidence>
<accession>A0A1C4H2H1</accession>
<feature type="binding site" evidence="5">
    <location>
        <begin position="223"/>
        <end position="227"/>
    </location>
    <ligand>
        <name>5-phospho-alpha-D-ribose 1-diphosphate</name>
        <dbReference type="ChEBI" id="CHEBI:58017"/>
    </ligand>
</feature>
<dbReference type="GO" id="GO:0000310">
    <property type="term" value="F:xanthine phosphoribosyltransferase activity"/>
    <property type="evidence" value="ECO:0007669"/>
    <property type="project" value="UniProtKB-UniRule"/>
</dbReference>
<dbReference type="InterPro" id="IPR000836">
    <property type="entry name" value="PRTase_dom"/>
</dbReference>
<feature type="domain" description="Phosphoribosyltransferase" evidence="7">
    <location>
        <begin position="142"/>
        <end position="241"/>
    </location>
</feature>
<dbReference type="NCBIfam" id="NF006671">
    <property type="entry name" value="PRK09219.1"/>
    <property type="match status" value="1"/>
</dbReference>
<reference evidence="9" key="1">
    <citation type="submission" date="2016-08" db="EMBL/GenBank/DDBJ databases">
        <authorList>
            <person name="Varghese N."/>
            <person name="Submissions Spin"/>
        </authorList>
    </citation>
    <scope>NUCLEOTIDE SEQUENCE [LARGE SCALE GENOMIC DNA]</scope>
    <source>
        <strain evidence="9">R-52791</strain>
    </source>
</reference>
<protein>
    <recommendedName>
        <fullName evidence="5 6">Xanthine phosphoribosyltransferase</fullName>
        <shortName evidence="5">XPRTase</shortName>
        <ecNumber evidence="5 6">2.4.2.22</ecNumber>
    </recommendedName>
</protein>
<evidence type="ECO:0000313" key="8">
    <source>
        <dbReference type="EMBL" id="SCC79061.1"/>
    </source>
</evidence>
<keyword evidence="2 5" id="KW-0328">Glycosyltransferase</keyword>
<proteinExistence type="inferred from homology"/>
<dbReference type="Pfam" id="PF00156">
    <property type="entry name" value="Pribosyltran"/>
    <property type="match status" value="1"/>
</dbReference>
<dbReference type="UniPathway" id="UPA00602">
    <property type="reaction ID" value="UER00658"/>
</dbReference>
<dbReference type="GO" id="GO:0032265">
    <property type="term" value="P:XMP salvage"/>
    <property type="evidence" value="ECO:0007669"/>
    <property type="project" value="UniProtKB-UniRule"/>
</dbReference>
<feature type="binding site" evidence="5">
    <location>
        <position position="251"/>
    </location>
    <ligand>
        <name>xanthine</name>
        <dbReference type="ChEBI" id="CHEBI:17712"/>
    </ligand>
</feature>
<comment type="similarity">
    <text evidence="5">Belongs to the purine/pyrimidine phosphoribosyltransferase family. Xpt subfamily.</text>
</comment>
<dbReference type="GO" id="GO:0006166">
    <property type="term" value="P:purine ribonucleoside salvage"/>
    <property type="evidence" value="ECO:0007669"/>
    <property type="project" value="UniProtKB-KW"/>
</dbReference>
<evidence type="ECO:0000256" key="3">
    <source>
        <dbReference type="ARBA" id="ARBA00022679"/>
    </source>
</evidence>
<dbReference type="PANTHER" id="PTHR43864:SF1">
    <property type="entry name" value="XANTHINE PHOSPHORIBOSYLTRANSFERASE"/>
    <property type="match status" value="1"/>
</dbReference>
<comment type="function">
    <text evidence="5">Converts the preformed base xanthine, a product of nucleic acid breakdown, to xanthosine 5'-monophosphate (XMP), so it can be reused for RNA or DNA synthesis.</text>
</comment>
<dbReference type="CDD" id="cd06223">
    <property type="entry name" value="PRTases_typeI"/>
    <property type="match status" value="1"/>
</dbReference>
<keyword evidence="9" id="KW-1185">Reference proteome</keyword>
<comment type="subunit">
    <text evidence="5">Homodimer.</text>
</comment>
<dbReference type="HAMAP" id="MF_01184">
    <property type="entry name" value="XPRTase"/>
    <property type="match status" value="1"/>
</dbReference>
<dbReference type="EMBL" id="FMBL01000001">
    <property type="protein sequence ID" value="SCC79061.1"/>
    <property type="molecule type" value="Genomic_DNA"/>
</dbReference>
<dbReference type="AlphaFoldDB" id="A0A1C4H2H1"/>
<gene>
    <name evidence="5" type="primary">xpt</name>
    <name evidence="8" type="ORF">GA0061077_0555</name>
</gene>
<evidence type="ECO:0000256" key="1">
    <source>
        <dbReference type="ARBA" id="ARBA00022490"/>
    </source>
</evidence>
<evidence type="ECO:0000256" key="5">
    <source>
        <dbReference type="HAMAP-Rule" id="MF_01184"/>
    </source>
</evidence>
<dbReference type="Proteomes" id="UP000242610">
    <property type="component" value="Unassembled WGS sequence"/>
</dbReference>
<comment type="catalytic activity">
    <reaction evidence="5">
        <text>XMP + diphosphate = xanthine + 5-phospho-alpha-D-ribose 1-diphosphate</text>
        <dbReference type="Rhea" id="RHEA:10800"/>
        <dbReference type="ChEBI" id="CHEBI:17712"/>
        <dbReference type="ChEBI" id="CHEBI:33019"/>
        <dbReference type="ChEBI" id="CHEBI:57464"/>
        <dbReference type="ChEBI" id="CHEBI:58017"/>
        <dbReference type="EC" id="2.4.2.22"/>
    </reaction>
</comment>
<dbReference type="SUPFAM" id="SSF53271">
    <property type="entry name" value="PRTase-like"/>
    <property type="match status" value="1"/>
</dbReference>
<feature type="binding site" evidence="5">
    <location>
        <position position="114"/>
    </location>
    <ligand>
        <name>xanthine</name>
        <dbReference type="ChEBI" id="CHEBI:17712"/>
    </ligand>
</feature>
<dbReference type="GO" id="GO:0005737">
    <property type="term" value="C:cytoplasm"/>
    <property type="evidence" value="ECO:0007669"/>
    <property type="project" value="UniProtKB-SubCell"/>
</dbReference>